<comment type="function">
    <text evidence="1 6">Required for the transposition of the insertion element.</text>
</comment>
<evidence type="ECO:0000256" key="3">
    <source>
        <dbReference type="ARBA" id="ARBA00022578"/>
    </source>
</evidence>
<evidence type="ECO:0000256" key="4">
    <source>
        <dbReference type="ARBA" id="ARBA00023125"/>
    </source>
</evidence>
<feature type="region of interest" description="Disordered" evidence="7">
    <location>
        <begin position="50"/>
        <end position="71"/>
    </location>
</feature>
<dbReference type="EMBL" id="JBIASD010000028">
    <property type="protein sequence ID" value="MFF3670233.1"/>
    <property type="molecule type" value="Genomic_DNA"/>
</dbReference>
<comment type="caution">
    <text evidence="8">The sequence shown here is derived from an EMBL/GenBank/DDBJ whole genome shotgun (WGS) entry which is preliminary data.</text>
</comment>
<dbReference type="PROSITE" id="PS01007">
    <property type="entry name" value="TRANSPOSASE_MUTATOR"/>
    <property type="match status" value="1"/>
</dbReference>
<keyword evidence="9" id="KW-1185">Reference proteome</keyword>
<sequence>MTPEAIDRLLADAEESGTPLDGPDGLIARMTKAVIERALQAELTDHLGYQPYDPAGNGSGNSRNGSYGKTVTTMAGPVRVEVPRDRAGAFEPKIVAKGQRRVGQIDEMVLSLYARGMTTRDIQDHLAEVYGASVSASLISQVTDVVADEITAWQTRPLEEVYPIIYIDALRIRIREGGKVDNRAAHLVIGVDIEGFKHVLGIWIEASEGASFWLNVLTELANRGVRDVLIVCCDGLTGLGEAIRTTWPHATVQTCVLHLVRNCFKFVTYDDRKKVAKALKPIYTAVNEDAAEAALAALRHDFGNRYPGMIAVWERAWPEFVPFLRFDMALRKVIYTTNAIESLNAQLRKLIKNRSHFPSDAAAIKLLYLGLRRISGRHIDGEGLACTRGERGTGTYGWKRALNALSITFPGRLPL</sequence>
<keyword evidence="4 6" id="KW-0238">DNA-binding</keyword>
<evidence type="ECO:0000256" key="5">
    <source>
        <dbReference type="ARBA" id="ARBA00023172"/>
    </source>
</evidence>
<reference evidence="8 9" key="1">
    <citation type="submission" date="2024-10" db="EMBL/GenBank/DDBJ databases">
        <title>The Natural Products Discovery Center: Release of the First 8490 Sequenced Strains for Exploring Actinobacteria Biosynthetic Diversity.</title>
        <authorList>
            <person name="Kalkreuter E."/>
            <person name="Kautsar S.A."/>
            <person name="Yang D."/>
            <person name="Bader C.D."/>
            <person name="Teijaro C.N."/>
            <person name="Fluegel L."/>
            <person name="Davis C.M."/>
            <person name="Simpson J.R."/>
            <person name="Lauterbach L."/>
            <person name="Steele A.D."/>
            <person name="Gui C."/>
            <person name="Meng S."/>
            <person name="Li G."/>
            <person name="Viehrig K."/>
            <person name="Ye F."/>
            <person name="Su P."/>
            <person name="Kiefer A.F."/>
            <person name="Nichols A."/>
            <person name="Cepeda A.J."/>
            <person name="Yan W."/>
            <person name="Fan B."/>
            <person name="Jiang Y."/>
            <person name="Adhikari A."/>
            <person name="Zheng C.-J."/>
            <person name="Schuster L."/>
            <person name="Cowan T.M."/>
            <person name="Smanski M.J."/>
            <person name="Chevrette M.G."/>
            <person name="De Carvalho L.P.S."/>
            <person name="Shen B."/>
        </authorList>
    </citation>
    <scope>NUCLEOTIDE SEQUENCE [LARGE SCALE GENOMIC DNA]</scope>
    <source>
        <strain evidence="8 9">NPDC002173</strain>
    </source>
</reference>
<gene>
    <name evidence="8" type="ORF">ACFYXI_32065</name>
</gene>
<evidence type="ECO:0000256" key="1">
    <source>
        <dbReference type="ARBA" id="ARBA00002190"/>
    </source>
</evidence>
<protein>
    <recommendedName>
        <fullName evidence="6">Mutator family transposase</fullName>
    </recommendedName>
</protein>
<accession>A0ABW6SZ97</accession>
<name>A0ABW6SZ97_9ACTN</name>
<evidence type="ECO:0000313" key="9">
    <source>
        <dbReference type="Proteomes" id="UP001602013"/>
    </source>
</evidence>
<keyword evidence="5 6" id="KW-0233">DNA recombination</keyword>
<keyword evidence="6" id="KW-0814">Transposable element</keyword>
<proteinExistence type="inferred from homology"/>
<comment type="similarity">
    <text evidence="2 6">Belongs to the transposase mutator family.</text>
</comment>
<dbReference type="Pfam" id="PF00872">
    <property type="entry name" value="Transposase_mut"/>
    <property type="match status" value="1"/>
</dbReference>
<dbReference type="PANTHER" id="PTHR33217">
    <property type="entry name" value="TRANSPOSASE FOR INSERTION SEQUENCE ELEMENT IS1081"/>
    <property type="match status" value="1"/>
</dbReference>
<dbReference type="RefSeq" id="WP_387416480.1">
    <property type="nucleotide sequence ID" value="NZ_JBIASD010000028.1"/>
</dbReference>
<evidence type="ECO:0000313" key="8">
    <source>
        <dbReference type="EMBL" id="MFF3670233.1"/>
    </source>
</evidence>
<dbReference type="InterPro" id="IPR001207">
    <property type="entry name" value="Transposase_mutator"/>
</dbReference>
<keyword evidence="3 6" id="KW-0815">Transposition</keyword>
<dbReference type="Proteomes" id="UP001602013">
    <property type="component" value="Unassembled WGS sequence"/>
</dbReference>
<evidence type="ECO:0000256" key="6">
    <source>
        <dbReference type="RuleBase" id="RU365089"/>
    </source>
</evidence>
<dbReference type="NCBIfam" id="NF033543">
    <property type="entry name" value="transpos_IS256"/>
    <property type="match status" value="1"/>
</dbReference>
<evidence type="ECO:0000256" key="2">
    <source>
        <dbReference type="ARBA" id="ARBA00010961"/>
    </source>
</evidence>
<dbReference type="PANTHER" id="PTHR33217:SF8">
    <property type="entry name" value="MUTATOR FAMILY TRANSPOSASE"/>
    <property type="match status" value="1"/>
</dbReference>
<evidence type="ECO:0000256" key="7">
    <source>
        <dbReference type="SAM" id="MobiDB-lite"/>
    </source>
</evidence>
<organism evidence="8 9">
    <name type="scientific">Microtetraspora malaysiensis</name>
    <dbReference type="NCBI Taxonomy" id="161358"/>
    <lineage>
        <taxon>Bacteria</taxon>
        <taxon>Bacillati</taxon>
        <taxon>Actinomycetota</taxon>
        <taxon>Actinomycetes</taxon>
        <taxon>Streptosporangiales</taxon>
        <taxon>Streptosporangiaceae</taxon>
        <taxon>Microtetraspora</taxon>
    </lineage>
</organism>